<keyword evidence="7 13" id="KW-0863">Zinc-finger</keyword>
<evidence type="ECO:0000259" key="15">
    <source>
        <dbReference type="PROSITE" id="PS50076"/>
    </source>
</evidence>
<protein>
    <recommendedName>
        <fullName evidence="12 13">Chaperone protein DnaJ</fullName>
    </recommendedName>
</protein>
<feature type="repeat" description="CXXCXGXG motif" evidence="13">
    <location>
        <begin position="152"/>
        <end position="159"/>
    </location>
</feature>
<dbReference type="GO" id="GO:0042026">
    <property type="term" value="P:protein refolding"/>
    <property type="evidence" value="ECO:0007669"/>
    <property type="project" value="TreeGrafter"/>
</dbReference>
<dbReference type="PROSITE" id="PS50076">
    <property type="entry name" value="DNAJ_2"/>
    <property type="match status" value="1"/>
</dbReference>
<dbReference type="PANTHER" id="PTHR43096:SF52">
    <property type="entry name" value="DNAJ HOMOLOG 1, MITOCHONDRIAL-RELATED"/>
    <property type="match status" value="1"/>
</dbReference>
<keyword evidence="9 13" id="KW-0346">Stress response</keyword>
<comment type="function">
    <text evidence="13">Participates actively in the response to hyperosmotic and heat shock by preventing the aggregation of stress-denatured proteins and by disaggregating proteins, also in an autonomous, DnaK-independent fashion. Unfolded proteins bind initially to DnaJ; upon interaction with the DnaJ-bound protein, DnaK hydrolyzes its bound ATP, resulting in the formation of a stable complex. GrpE releases ADP from DnaK; ATP binding to DnaK triggers the release of the substrate protein, thus completing the reaction cycle. Several rounds of ATP-dependent interactions between DnaJ, DnaK and GrpE are required for fully efficient folding. Also involved, together with DnaK and GrpE, in the DNA replication of plasmids through activation of initiation proteins.</text>
</comment>
<dbReference type="FunFam" id="2.60.260.20:FF:000004">
    <property type="entry name" value="Molecular chaperone DnaJ"/>
    <property type="match status" value="1"/>
</dbReference>
<gene>
    <name evidence="13" type="primary">dnaJ</name>
    <name evidence="17" type="ORF">JOC47_001069</name>
</gene>
<dbReference type="PANTHER" id="PTHR43096">
    <property type="entry name" value="DNAJ HOMOLOG 1, MITOCHONDRIAL-RELATED"/>
    <property type="match status" value="1"/>
</dbReference>
<feature type="binding site" evidence="13">
    <location>
        <position position="172"/>
    </location>
    <ligand>
        <name>Zn(2+)</name>
        <dbReference type="ChEBI" id="CHEBI:29105"/>
        <label>2</label>
    </ligand>
</feature>
<dbReference type="InterPro" id="IPR002939">
    <property type="entry name" value="DnaJ_C"/>
</dbReference>
<feature type="repeat" description="CXXCXGXG motif" evidence="13">
    <location>
        <begin position="169"/>
        <end position="176"/>
    </location>
</feature>
<proteinExistence type="inferred from homology"/>
<feature type="binding site" evidence="13">
    <location>
        <position position="212"/>
    </location>
    <ligand>
        <name>Zn(2+)</name>
        <dbReference type="ChEBI" id="CHEBI:29105"/>
        <label>1</label>
    </ligand>
</feature>
<dbReference type="Pfam" id="PF00226">
    <property type="entry name" value="DnaJ"/>
    <property type="match status" value="1"/>
</dbReference>
<dbReference type="Gene3D" id="2.10.230.10">
    <property type="entry name" value="Heat shock protein DnaJ, cysteine-rich domain"/>
    <property type="match status" value="1"/>
</dbReference>
<dbReference type="NCBIfam" id="TIGR02349">
    <property type="entry name" value="DnaJ_bact"/>
    <property type="match status" value="1"/>
</dbReference>
<comment type="caution">
    <text evidence="17">The sequence shown here is derived from an EMBL/GenBank/DDBJ whole genome shotgun (WGS) entry which is preliminary data.</text>
</comment>
<evidence type="ECO:0000259" key="16">
    <source>
        <dbReference type="PROSITE" id="PS51188"/>
    </source>
</evidence>
<evidence type="ECO:0000256" key="8">
    <source>
        <dbReference type="ARBA" id="ARBA00022833"/>
    </source>
</evidence>
<evidence type="ECO:0000256" key="6">
    <source>
        <dbReference type="ARBA" id="ARBA00022737"/>
    </source>
</evidence>
<accession>A0A938XRS2</accession>
<dbReference type="HAMAP" id="MF_01152">
    <property type="entry name" value="DnaJ"/>
    <property type="match status" value="1"/>
</dbReference>
<dbReference type="GO" id="GO:0008270">
    <property type="term" value="F:zinc ion binding"/>
    <property type="evidence" value="ECO:0007669"/>
    <property type="project" value="UniProtKB-UniRule"/>
</dbReference>
<dbReference type="RefSeq" id="WP_204700953.1">
    <property type="nucleotide sequence ID" value="NZ_JAFBDQ010000004.1"/>
</dbReference>
<dbReference type="Gene3D" id="2.60.260.20">
    <property type="entry name" value="Urease metallochaperone UreE, N-terminal domain"/>
    <property type="match status" value="2"/>
</dbReference>
<feature type="repeat" description="CXXCXGXG motif" evidence="13">
    <location>
        <begin position="209"/>
        <end position="216"/>
    </location>
</feature>
<dbReference type="SUPFAM" id="SSF46565">
    <property type="entry name" value="Chaperone J-domain"/>
    <property type="match status" value="1"/>
</dbReference>
<dbReference type="InterPro" id="IPR012724">
    <property type="entry name" value="DnaJ"/>
</dbReference>
<feature type="binding site" evidence="13">
    <location>
        <position position="169"/>
    </location>
    <ligand>
        <name>Zn(2+)</name>
        <dbReference type="ChEBI" id="CHEBI:29105"/>
        <label>2</label>
    </ligand>
</feature>
<dbReference type="SMART" id="SM00271">
    <property type="entry name" value="DnaJ"/>
    <property type="match status" value="1"/>
</dbReference>
<comment type="cofactor">
    <cofactor evidence="13">
        <name>Zn(2+)</name>
        <dbReference type="ChEBI" id="CHEBI:29105"/>
    </cofactor>
    <text evidence="13">Binds 2 Zn(2+) ions per monomer.</text>
</comment>
<evidence type="ECO:0000256" key="3">
    <source>
        <dbReference type="ARBA" id="ARBA00022490"/>
    </source>
</evidence>
<evidence type="ECO:0000256" key="11">
    <source>
        <dbReference type="ARBA" id="ARBA00061004"/>
    </source>
</evidence>
<dbReference type="CDD" id="cd10719">
    <property type="entry name" value="DnaJ_zf"/>
    <property type="match status" value="1"/>
</dbReference>
<evidence type="ECO:0000313" key="17">
    <source>
        <dbReference type="EMBL" id="MBM7556233.1"/>
    </source>
</evidence>
<dbReference type="SUPFAM" id="SSF57938">
    <property type="entry name" value="DnaJ/Hsp40 cysteine-rich domain"/>
    <property type="match status" value="1"/>
</dbReference>
<feature type="binding site" evidence="13">
    <location>
        <position position="195"/>
    </location>
    <ligand>
        <name>Zn(2+)</name>
        <dbReference type="ChEBI" id="CHEBI:29105"/>
        <label>2</label>
    </ligand>
</feature>
<dbReference type="InterPro" id="IPR001305">
    <property type="entry name" value="HSP_DnaJ_Cys-rich_dom"/>
</dbReference>
<dbReference type="CDD" id="cd10747">
    <property type="entry name" value="DnaJ_C"/>
    <property type="match status" value="1"/>
</dbReference>
<evidence type="ECO:0000256" key="12">
    <source>
        <dbReference type="ARBA" id="ARBA00067609"/>
    </source>
</evidence>
<feature type="binding site" evidence="13">
    <location>
        <position position="209"/>
    </location>
    <ligand>
        <name>Zn(2+)</name>
        <dbReference type="ChEBI" id="CHEBI:29105"/>
        <label>1</label>
    </ligand>
</feature>
<evidence type="ECO:0000256" key="14">
    <source>
        <dbReference type="PROSITE-ProRule" id="PRU00546"/>
    </source>
</evidence>
<keyword evidence="4 13" id="KW-0235">DNA replication</keyword>
<dbReference type="Pfam" id="PF00684">
    <property type="entry name" value="DnaJ_CXXCXGXG"/>
    <property type="match status" value="1"/>
</dbReference>
<dbReference type="PRINTS" id="PR00625">
    <property type="entry name" value="JDOMAIN"/>
</dbReference>
<evidence type="ECO:0000256" key="13">
    <source>
        <dbReference type="HAMAP-Rule" id="MF_01152"/>
    </source>
</evidence>
<feature type="domain" description="J" evidence="15">
    <location>
        <begin position="5"/>
        <end position="69"/>
    </location>
</feature>
<evidence type="ECO:0000256" key="2">
    <source>
        <dbReference type="ARBA" id="ARBA00011738"/>
    </source>
</evidence>
<dbReference type="FunFam" id="2.10.230.10:FF:000002">
    <property type="entry name" value="Molecular chaperone DnaJ"/>
    <property type="match status" value="1"/>
</dbReference>
<feature type="binding site" evidence="13">
    <location>
        <position position="155"/>
    </location>
    <ligand>
        <name>Zn(2+)</name>
        <dbReference type="ChEBI" id="CHEBI:29105"/>
        <label>1</label>
    </ligand>
</feature>
<dbReference type="GO" id="GO:0031072">
    <property type="term" value="F:heat shock protein binding"/>
    <property type="evidence" value="ECO:0007669"/>
    <property type="project" value="InterPro"/>
</dbReference>
<feature type="zinc finger region" description="CR-type" evidence="14">
    <location>
        <begin position="139"/>
        <end position="221"/>
    </location>
</feature>
<comment type="domain">
    <text evidence="13">The J domain is necessary and sufficient to stimulate DnaK ATPase activity. Zinc center 1 plays an important role in the autonomous, DnaK-independent chaperone activity of DnaJ. Zinc center 2 is essential for interaction with DnaK and for DnaJ activity.</text>
</comment>
<reference evidence="17" key="1">
    <citation type="submission" date="2021-01" db="EMBL/GenBank/DDBJ databases">
        <title>Genomic Encyclopedia of Type Strains, Phase IV (KMG-IV): sequencing the most valuable type-strain genomes for metagenomic binning, comparative biology and taxonomic classification.</title>
        <authorList>
            <person name="Goeker M."/>
        </authorList>
    </citation>
    <scope>NUCLEOTIDE SEQUENCE</scope>
    <source>
        <strain evidence="17">DSM 23230</strain>
    </source>
</reference>
<keyword evidence="18" id="KW-1185">Reference proteome</keyword>
<keyword evidence="6 13" id="KW-0677">Repeat</keyword>
<dbReference type="InterPro" id="IPR008971">
    <property type="entry name" value="HSP40/DnaJ_pept-bd"/>
</dbReference>
<keyword evidence="5 13" id="KW-0479">Metal-binding</keyword>
<dbReference type="InterPro" id="IPR001623">
    <property type="entry name" value="DnaJ_domain"/>
</dbReference>
<evidence type="ECO:0000313" key="18">
    <source>
        <dbReference type="Proteomes" id="UP000774000"/>
    </source>
</evidence>
<sequence>MAKKDYYDILGVDKDASQKEIKRAYRKLSKKYHPDISDEENAEEKFKEVTEAYEILSDEETRAKYDQYGHAGVNQDAGGGARQGGFGNFGGGAGGFEDIFDIFFGDRRRGGGRDRRSRARKGSDLRYTMTIDFEEAAFGTEKEITVPRTEECSECNGTGAKSDSDVETCAKCDGTGEIKFKQNTPFGQMVQTQTCDRCNGTGKFVKEPCPNCNGQGKVKKRRKVTVNIPAGVNDGHKLRMRGEGQAGENGGPSGDLYIIIKVKEHDLFKREGNNVICEVPISFIQAILGDEIKVPTLDGKVKFNIPEGTQPGASFRLKDKGIPYLNRRDTRGDQIIKVKVIIPENLDEDQKELLEEFADISGEEINPEQKNFWSKIKSFFE</sequence>
<keyword evidence="3 13" id="KW-0963">Cytoplasm</keyword>
<keyword evidence="8 13" id="KW-0862">Zinc</keyword>
<evidence type="ECO:0000256" key="10">
    <source>
        <dbReference type="ARBA" id="ARBA00023186"/>
    </source>
</evidence>
<comment type="subcellular location">
    <subcellularLocation>
        <location evidence="1 13">Cytoplasm</location>
    </subcellularLocation>
</comment>
<dbReference type="GO" id="GO:0051082">
    <property type="term" value="F:unfolded protein binding"/>
    <property type="evidence" value="ECO:0007669"/>
    <property type="project" value="UniProtKB-UniRule"/>
</dbReference>
<evidence type="ECO:0000256" key="7">
    <source>
        <dbReference type="ARBA" id="ARBA00022771"/>
    </source>
</evidence>
<dbReference type="AlphaFoldDB" id="A0A938XRS2"/>
<dbReference type="Pfam" id="PF01556">
    <property type="entry name" value="DnaJ_C"/>
    <property type="match status" value="1"/>
</dbReference>
<dbReference type="InterPro" id="IPR036869">
    <property type="entry name" value="J_dom_sf"/>
</dbReference>
<dbReference type="PROSITE" id="PS00636">
    <property type="entry name" value="DNAJ_1"/>
    <property type="match status" value="1"/>
</dbReference>
<feature type="binding site" evidence="13">
    <location>
        <position position="152"/>
    </location>
    <ligand>
        <name>Zn(2+)</name>
        <dbReference type="ChEBI" id="CHEBI:29105"/>
        <label>1</label>
    </ligand>
</feature>
<dbReference type="GO" id="GO:0005737">
    <property type="term" value="C:cytoplasm"/>
    <property type="evidence" value="ECO:0007669"/>
    <property type="project" value="UniProtKB-SubCell"/>
</dbReference>
<dbReference type="SUPFAM" id="SSF49493">
    <property type="entry name" value="HSP40/DnaJ peptide-binding domain"/>
    <property type="match status" value="2"/>
</dbReference>
<dbReference type="PROSITE" id="PS51188">
    <property type="entry name" value="ZF_CR"/>
    <property type="match status" value="1"/>
</dbReference>
<evidence type="ECO:0000256" key="9">
    <source>
        <dbReference type="ARBA" id="ARBA00023016"/>
    </source>
</evidence>
<evidence type="ECO:0000256" key="5">
    <source>
        <dbReference type="ARBA" id="ARBA00022723"/>
    </source>
</evidence>
<dbReference type="InterPro" id="IPR018253">
    <property type="entry name" value="DnaJ_domain_CS"/>
</dbReference>
<dbReference type="NCBIfam" id="NF008035">
    <property type="entry name" value="PRK10767.1"/>
    <property type="match status" value="1"/>
</dbReference>
<dbReference type="CDD" id="cd06257">
    <property type="entry name" value="DnaJ"/>
    <property type="match status" value="1"/>
</dbReference>
<name>A0A938XRS2_9FIRM</name>
<comment type="subunit">
    <text evidence="2 13">Homodimer.</text>
</comment>
<dbReference type="GO" id="GO:0006260">
    <property type="term" value="P:DNA replication"/>
    <property type="evidence" value="ECO:0007669"/>
    <property type="project" value="UniProtKB-KW"/>
</dbReference>
<dbReference type="Proteomes" id="UP000774000">
    <property type="component" value="Unassembled WGS sequence"/>
</dbReference>
<dbReference type="GO" id="GO:0005524">
    <property type="term" value="F:ATP binding"/>
    <property type="evidence" value="ECO:0007669"/>
    <property type="project" value="InterPro"/>
</dbReference>
<dbReference type="FunFam" id="1.10.287.110:FF:000031">
    <property type="entry name" value="Molecular chaperone DnaJ"/>
    <property type="match status" value="1"/>
</dbReference>
<feature type="binding site" evidence="13">
    <location>
        <position position="198"/>
    </location>
    <ligand>
        <name>Zn(2+)</name>
        <dbReference type="ChEBI" id="CHEBI:29105"/>
        <label>2</label>
    </ligand>
</feature>
<feature type="domain" description="CR-type" evidence="16">
    <location>
        <begin position="139"/>
        <end position="221"/>
    </location>
</feature>
<keyword evidence="10 13" id="KW-0143">Chaperone</keyword>
<evidence type="ECO:0000256" key="1">
    <source>
        <dbReference type="ARBA" id="ARBA00004496"/>
    </source>
</evidence>
<dbReference type="Gene3D" id="1.10.287.110">
    <property type="entry name" value="DnaJ domain"/>
    <property type="match status" value="1"/>
</dbReference>
<dbReference type="InterPro" id="IPR036410">
    <property type="entry name" value="HSP_DnaJ_Cys-rich_dom_sf"/>
</dbReference>
<evidence type="ECO:0000256" key="4">
    <source>
        <dbReference type="ARBA" id="ARBA00022705"/>
    </source>
</evidence>
<feature type="repeat" description="CXXCXGXG motif" evidence="13">
    <location>
        <begin position="195"/>
        <end position="202"/>
    </location>
</feature>
<dbReference type="GO" id="GO:0009408">
    <property type="term" value="P:response to heat"/>
    <property type="evidence" value="ECO:0007669"/>
    <property type="project" value="InterPro"/>
</dbReference>
<organism evidence="17 18">
    <name type="scientific">Halanaerobacter jeridensis</name>
    <dbReference type="NCBI Taxonomy" id="706427"/>
    <lineage>
        <taxon>Bacteria</taxon>
        <taxon>Bacillati</taxon>
        <taxon>Bacillota</taxon>
        <taxon>Clostridia</taxon>
        <taxon>Halanaerobiales</taxon>
        <taxon>Halobacteroidaceae</taxon>
        <taxon>Halanaerobacter</taxon>
    </lineage>
</organism>
<comment type="similarity">
    <text evidence="11 13">Belongs to the DnaJ family.</text>
</comment>
<dbReference type="EMBL" id="JAFBDQ010000004">
    <property type="protein sequence ID" value="MBM7556233.1"/>
    <property type="molecule type" value="Genomic_DNA"/>
</dbReference>